<keyword evidence="3" id="KW-1185">Reference proteome</keyword>
<protein>
    <submittedName>
        <fullName evidence="2">Uncharacterized protein</fullName>
    </submittedName>
</protein>
<evidence type="ECO:0000313" key="2">
    <source>
        <dbReference type="EMBL" id="GAA1978917.1"/>
    </source>
</evidence>
<evidence type="ECO:0000313" key="3">
    <source>
        <dbReference type="Proteomes" id="UP001501116"/>
    </source>
</evidence>
<reference evidence="2 3" key="1">
    <citation type="journal article" date="2019" name="Int. J. Syst. Evol. Microbiol.">
        <title>The Global Catalogue of Microorganisms (GCM) 10K type strain sequencing project: providing services to taxonomists for standard genome sequencing and annotation.</title>
        <authorList>
            <consortium name="The Broad Institute Genomics Platform"/>
            <consortium name="The Broad Institute Genome Sequencing Center for Infectious Disease"/>
            <person name="Wu L."/>
            <person name="Ma J."/>
        </authorList>
    </citation>
    <scope>NUCLEOTIDE SEQUENCE [LARGE SCALE GENOMIC DNA]</scope>
    <source>
        <strain evidence="2 3">JCM 14545</strain>
    </source>
</reference>
<dbReference type="Proteomes" id="UP001501116">
    <property type="component" value="Unassembled WGS sequence"/>
</dbReference>
<comment type="caution">
    <text evidence="2">The sequence shown here is derived from an EMBL/GenBank/DDBJ whole genome shotgun (WGS) entry which is preliminary data.</text>
</comment>
<organism evidence="2 3">
    <name type="scientific">Amycolatopsis minnesotensis</name>
    <dbReference type="NCBI Taxonomy" id="337894"/>
    <lineage>
        <taxon>Bacteria</taxon>
        <taxon>Bacillati</taxon>
        <taxon>Actinomycetota</taxon>
        <taxon>Actinomycetes</taxon>
        <taxon>Pseudonocardiales</taxon>
        <taxon>Pseudonocardiaceae</taxon>
        <taxon>Amycolatopsis</taxon>
    </lineage>
</organism>
<feature type="compositionally biased region" description="Low complexity" evidence="1">
    <location>
        <begin position="9"/>
        <end position="20"/>
    </location>
</feature>
<dbReference type="EMBL" id="BAAANN010000031">
    <property type="protein sequence ID" value="GAA1978917.1"/>
    <property type="molecule type" value="Genomic_DNA"/>
</dbReference>
<gene>
    <name evidence="2" type="ORF">GCM10009754_63870</name>
</gene>
<proteinExistence type="predicted"/>
<evidence type="ECO:0000256" key="1">
    <source>
        <dbReference type="SAM" id="MobiDB-lite"/>
    </source>
</evidence>
<feature type="region of interest" description="Disordered" evidence="1">
    <location>
        <begin position="1"/>
        <end position="71"/>
    </location>
</feature>
<sequence length="71" mass="6953">MRTASGDPAGTTCSRGASATGSGGGAASGFTVKSSSCPTGFTVAASTDRARQRGRRRLADSANDRAMIAAA</sequence>
<accession>A0ABN2S1R7</accession>
<name>A0ABN2S1R7_9PSEU</name>